<keyword evidence="3" id="KW-1185">Reference proteome</keyword>
<accession>A0AAV7VUA0</accession>
<feature type="region of interest" description="Disordered" evidence="1">
    <location>
        <begin position="59"/>
        <end position="112"/>
    </location>
</feature>
<reference evidence="2" key="1">
    <citation type="journal article" date="2022" name="bioRxiv">
        <title>Sequencing and chromosome-scale assembly of the giantPleurodeles waltlgenome.</title>
        <authorList>
            <person name="Brown T."/>
            <person name="Elewa A."/>
            <person name="Iarovenko S."/>
            <person name="Subramanian E."/>
            <person name="Araus A.J."/>
            <person name="Petzold A."/>
            <person name="Susuki M."/>
            <person name="Suzuki K.-i.T."/>
            <person name="Hayashi T."/>
            <person name="Toyoda A."/>
            <person name="Oliveira C."/>
            <person name="Osipova E."/>
            <person name="Leigh N.D."/>
            <person name="Simon A."/>
            <person name="Yun M.H."/>
        </authorList>
    </citation>
    <scope>NUCLEOTIDE SEQUENCE</scope>
    <source>
        <strain evidence="2">20211129_DDA</strain>
        <tissue evidence="2">Liver</tissue>
    </source>
</reference>
<evidence type="ECO:0000256" key="1">
    <source>
        <dbReference type="SAM" id="MobiDB-lite"/>
    </source>
</evidence>
<feature type="compositionally biased region" description="Polar residues" evidence="1">
    <location>
        <begin position="85"/>
        <end position="97"/>
    </location>
</feature>
<evidence type="ECO:0000313" key="2">
    <source>
        <dbReference type="EMBL" id="KAJ1205265.1"/>
    </source>
</evidence>
<dbReference type="EMBL" id="JANPWB010000002">
    <property type="protein sequence ID" value="KAJ1205265.1"/>
    <property type="molecule type" value="Genomic_DNA"/>
</dbReference>
<dbReference type="Proteomes" id="UP001066276">
    <property type="component" value="Chromosome 1_2"/>
</dbReference>
<feature type="compositionally biased region" description="Basic and acidic residues" evidence="1">
    <location>
        <begin position="100"/>
        <end position="112"/>
    </location>
</feature>
<comment type="caution">
    <text evidence="2">The sequence shown here is derived from an EMBL/GenBank/DDBJ whole genome shotgun (WGS) entry which is preliminary data.</text>
</comment>
<proteinExistence type="predicted"/>
<sequence length="112" mass="12624">MIYVFSSKECPARAREASLVLLSRTLVNFGGPLGRCVAITPDRLQYLMHSFLMDGRIWPPKAEGHDSRQQRSPTGAKGDFDMLYSHSSQAHQLQNGWHGSKVDRDTRLPQVN</sequence>
<evidence type="ECO:0000313" key="3">
    <source>
        <dbReference type="Proteomes" id="UP001066276"/>
    </source>
</evidence>
<name>A0AAV7VUA0_PLEWA</name>
<dbReference type="AlphaFoldDB" id="A0AAV7VUA0"/>
<protein>
    <submittedName>
        <fullName evidence="2">Uncharacterized protein</fullName>
    </submittedName>
</protein>
<gene>
    <name evidence="2" type="ORF">NDU88_000700</name>
</gene>
<organism evidence="2 3">
    <name type="scientific">Pleurodeles waltl</name>
    <name type="common">Iberian ribbed newt</name>
    <dbReference type="NCBI Taxonomy" id="8319"/>
    <lineage>
        <taxon>Eukaryota</taxon>
        <taxon>Metazoa</taxon>
        <taxon>Chordata</taxon>
        <taxon>Craniata</taxon>
        <taxon>Vertebrata</taxon>
        <taxon>Euteleostomi</taxon>
        <taxon>Amphibia</taxon>
        <taxon>Batrachia</taxon>
        <taxon>Caudata</taxon>
        <taxon>Salamandroidea</taxon>
        <taxon>Salamandridae</taxon>
        <taxon>Pleurodelinae</taxon>
        <taxon>Pleurodeles</taxon>
    </lineage>
</organism>